<sequence>MIIKIHPDNPQPKAVDAAASILRDGGVIIYPTDTVYALGCDIFHARAIERIYKYRGIEPGKAHLSFICSSMSQLSEFAKVDNDTFKLMKRLLPGPYTFILNRSNRLPKLFRERNTVGIRIPDNLIARTLIESLGNPILSASLHEPEEEIEEEYLTDPELIDEKFANQVDAIIDGGIGGIIPSTIIDCTDNTPVIIRQGKGKTDL</sequence>
<protein>
    <submittedName>
        <fullName evidence="2">tRNA threonylcarbamoyl adenosine modification protein (Sua5/YciO/YrdC/YwlC family)</fullName>
    </submittedName>
</protein>
<evidence type="ECO:0000313" key="2">
    <source>
        <dbReference type="EMBL" id="MBB3187312.1"/>
    </source>
</evidence>
<dbReference type="InterPro" id="IPR006070">
    <property type="entry name" value="Sua5-like_dom"/>
</dbReference>
<dbReference type="EMBL" id="JACHYB010000001">
    <property type="protein sequence ID" value="MBB3187312.1"/>
    <property type="molecule type" value="Genomic_DNA"/>
</dbReference>
<dbReference type="NCBIfam" id="TIGR00057">
    <property type="entry name" value="L-threonylcarbamoyladenylate synthase"/>
    <property type="match status" value="1"/>
</dbReference>
<reference evidence="2 3" key="1">
    <citation type="submission" date="2020-08" db="EMBL/GenBank/DDBJ databases">
        <title>Genomic Encyclopedia of Type Strains, Phase IV (KMG-IV): sequencing the most valuable type-strain genomes for metagenomic binning, comparative biology and taxonomic classification.</title>
        <authorList>
            <person name="Goeker M."/>
        </authorList>
    </citation>
    <scope>NUCLEOTIDE SEQUENCE [LARGE SCALE GENOMIC DNA]</scope>
    <source>
        <strain evidence="2 3">DSM 27471</strain>
    </source>
</reference>
<proteinExistence type="predicted"/>
<name>A0A7W5DQP4_9PORP</name>
<dbReference type="Proteomes" id="UP000544222">
    <property type="component" value="Unassembled WGS sequence"/>
</dbReference>
<dbReference type="InterPro" id="IPR017945">
    <property type="entry name" value="DHBP_synth_RibB-like_a/b_dom"/>
</dbReference>
<organism evidence="2 3">
    <name type="scientific">Microbacter margulisiae</name>
    <dbReference type="NCBI Taxonomy" id="1350067"/>
    <lineage>
        <taxon>Bacteria</taxon>
        <taxon>Pseudomonadati</taxon>
        <taxon>Bacteroidota</taxon>
        <taxon>Bacteroidia</taxon>
        <taxon>Bacteroidales</taxon>
        <taxon>Porphyromonadaceae</taxon>
        <taxon>Microbacter</taxon>
    </lineage>
</organism>
<dbReference type="Gene3D" id="3.90.870.10">
    <property type="entry name" value="DHBP synthase"/>
    <property type="match status" value="1"/>
</dbReference>
<evidence type="ECO:0000259" key="1">
    <source>
        <dbReference type="PROSITE" id="PS51163"/>
    </source>
</evidence>
<accession>A0A7W5DQP4</accession>
<keyword evidence="3" id="KW-1185">Reference proteome</keyword>
<dbReference type="AlphaFoldDB" id="A0A7W5DQP4"/>
<dbReference type="GO" id="GO:0003725">
    <property type="term" value="F:double-stranded RNA binding"/>
    <property type="evidence" value="ECO:0007669"/>
    <property type="project" value="InterPro"/>
</dbReference>
<dbReference type="PROSITE" id="PS51163">
    <property type="entry name" value="YRDC"/>
    <property type="match status" value="1"/>
</dbReference>
<evidence type="ECO:0000313" key="3">
    <source>
        <dbReference type="Proteomes" id="UP000544222"/>
    </source>
</evidence>
<dbReference type="Pfam" id="PF01300">
    <property type="entry name" value="Sua5_yciO_yrdC"/>
    <property type="match status" value="1"/>
</dbReference>
<dbReference type="InterPro" id="IPR052532">
    <property type="entry name" value="SUA5_domain"/>
</dbReference>
<gene>
    <name evidence="2" type="ORF">FHX64_001475</name>
</gene>
<feature type="domain" description="YrdC-like" evidence="1">
    <location>
        <begin position="12"/>
        <end position="200"/>
    </location>
</feature>
<dbReference type="PANTHER" id="PTHR42828:SF3">
    <property type="entry name" value="THREONYLCARBAMOYL-AMP SYNTHASE"/>
    <property type="match status" value="1"/>
</dbReference>
<dbReference type="SUPFAM" id="SSF55821">
    <property type="entry name" value="YrdC/RibB"/>
    <property type="match status" value="1"/>
</dbReference>
<dbReference type="RefSeq" id="WP_183413088.1">
    <property type="nucleotide sequence ID" value="NZ_JACHYB010000001.1"/>
</dbReference>
<dbReference type="PANTHER" id="PTHR42828">
    <property type="entry name" value="DHBP SYNTHASE RIBB-LIKE ALPHA/BETA DOMAIN-CONTAINING PROTEIN"/>
    <property type="match status" value="1"/>
</dbReference>
<comment type="caution">
    <text evidence="2">The sequence shown here is derived from an EMBL/GenBank/DDBJ whole genome shotgun (WGS) entry which is preliminary data.</text>
</comment>